<dbReference type="PRINTS" id="PR00039">
    <property type="entry name" value="HTHLYSR"/>
</dbReference>
<protein>
    <submittedName>
        <fullName evidence="6">Glycine cleavage system transcriptional activator</fullName>
    </submittedName>
</protein>
<dbReference type="Pfam" id="PF00126">
    <property type="entry name" value="HTH_1"/>
    <property type="match status" value="1"/>
</dbReference>
<comment type="similarity">
    <text evidence="1">Belongs to the LysR transcriptional regulatory family.</text>
</comment>
<name>A0A238J7G0_9RHOB</name>
<sequence length="292" mass="32047">MSRVLPPLNALRAFEAAGRHQSFSSAAQELGVAHSSISRHVRGLEQRLGVQLFREAARGVTLTSEGRAYLAQVSPMFDALSEATEAMTGRASGVVTISCEPTFATHFVMPRLGAFLDAFPEIEPRITPSQSLADLSAFEADVAIRSIVRTVPDQPSMVVSNAPLSVYGCPHAFADLKKPVELLDRRRFQDRHGDPWRDWFLAAGVDVSDLASPQWRMRANLALPAALAGQGALLITDDIARLYVEQGALVRLFDLSIPGGTYQILVEPRAERRRAVRQFRDWLVAEGAPFRS</sequence>
<evidence type="ECO:0000256" key="3">
    <source>
        <dbReference type="ARBA" id="ARBA00023125"/>
    </source>
</evidence>
<dbReference type="Pfam" id="PF03466">
    <property type="entry name" value="LysR_substrate"/>
    <property type="match status" value="1"/>
</dbReference>
<accession>A0A238J7G0</accession>
<keyword evidence="3" id="KW-0238">DNA-binding</keyword>
<evidence type="ECO:0000313" key="7">
    <source>
        <dbReference type="Proteomes" id="UP000225972"/>
    </source>
</evidence>
<evidence type="ECO:0000256" key="1">
    <source>
        <dbReference type="ARBA" id="ARBA00009437"/>
    </source>
</evidence>
<dbReference type="SUPFAM" id="SSF53850">
    <property type="entry name" value="Periplasmic binding protein-like II"/>
    <property type="match status" value="1"/>
</dbReference>
<feature type="domain" description="HTH lysR-type" evidence="5">
    <location>
        <begin position="6"/>
        <end position="63"/>
    </location>
</feature>
<dbReference type="GO" id="GO:0006351">
    <property type="term" value="P:DNA-templated transcription"/>
    <property type="evidence" value="ECO:0007669"/>
    <property type="project" value="TreeGrafter"/>
</dbReference>
<dbReference type="Proteomes" id="UP000225972">
    <property type="component" value="Unassembled WGS sequence"/>
</dbReference>
<dbReference type="FunFam" id="1.10.10.10:FF:000038">
    <property type="entry name" value="Glycine cleavage system transcriptional activator"/>
    <property type="match status" value="1"/>
</dbReference>
<reference evidence="7" key="1">
    <citation type="submission" date="2017-05" db="EMBL/GenBank/DDBJ databases">
        <authorList>
            <person name="Rodrigo-Torres L."/>
            <person name="Arahal R. D."/>
            <person name="Lucena T."/>
        </authorList>
    </citation>
    <scope>NUCLEOTIDE SEQUENCE [LARGE SCALE GENOMIC DNA]</scope>
    <source>
        <strain evidence="7">CECT 8649</strain>
    </source>
</reference>
<evidence type="ECO:0000313" key="6">
    <source>
        <dbReference type="EMBL" id="SMX26529.1"/>
    </source>
</evidence>
<keyword evidence="2" id="KW-0805">Transcription regulation</keyword>
<dbReference type="RefSeq" id="WP_099242421.1">
    <property type="nucleotide sequence ID" value="NZ_FXXP01000001.1"/>
</dbReference>
<dbReference type="PANTHER" id="PTHR30537">
    <property type="entry name" value="HTH-TYPE TRANSCRIPTIONAL REGULATOR"/>
    <property type="match status" value="1"/>
</dbReference>
<evidence type="ECO:0000256" key="4">
    <source>
        <dbReference type="ARBA" id="ARBA00023163"/>
    </source>
</evidence>
<dbReference type="Gene3D" id="3.40.190.10">
    <property type="entry name" value="Periplasmic binding protein-like II"/>
    <property type="match status" value="2"/>
</dbReference>
<dbReference type="Gene3D" id="1.10.10.10">
    <property type="entry name" value="Winged helix-like DNA-binding domain superfamily/Winged helix DNA-binding domain"/>
    <property type="match status" value="1"/>
</dbReference>
<dbReference type="PANTHER" id="PTHR30537:SF79">
    <property type="entry name" value="TRANSCRIPTIONAL REGULATOR-RELATED"/>
    <property type="match status" value="1"/>
</dbReference>
<dbReference type="OrthoDB" id="9813056at2"/>
<dbReference type="InterPro" id="IPR005119">
    <property type="entry name" value="LysR_subst-bd"/>
</dbReference>
<dbReference type="InterPro" id="IPR000847">
    <property type="entry name" value="LysR_HTH_N"/>
</dbReference>
<evidence type="ECO:0000256" key="2">
    <source>
        <dbReference type="ARBA" id="ARBA00023015"/>
    </source>
</evidence>
<dbReference type="InterPro" id="IPR036390">
    <property type="entry name" value="WH_DNA-bd_sf"/>
</dbReference>
<proteinExistence type="inferred from homology"/>
<dbReference type="AlphaFoldDB" id="A0A238J7G0"/>
<evidence type="ECO:0000259" key="5">
    <source>
        <dbReference type="PROSITE" id="PS50931"/>
    </source>
</evidence>
<dbReference type="GO" id="GO:0003700">
    <property type="term" value="F:DNA-binding transcription factor activity"/>
    <property type="evidence" value="ECO:0007669"/>
    <property type="project" value="InterPro"/>
</dbReference>
<dbReference type="PROSITE" id="PS50931">
    <property type="entry name" value="HTH_LYSR"/>
    <property type="match status" value="1"/>
</dbReference>
<dbReference type="GO" id="GO:0043565">
    <property type="term" value="F:sequence-specific DNA binding"/>
    <property type="evidence" value="ECO:0007669"/>
    <property type="project" value="TreeGrafter"/>
</dbReference>
<keyword evidence="7" id="KW-1185">Reference proteome</keyword>
<dbReference type="InterPro" id="IPR058163">
    <property type="entry name" value="LysR-type_TF_proteobact-type"/>
</dbReference>
<dbReference type="SUPFAM" id="SSF46785">
    <property type="entry name" value="Winged helix' DNA-binding domain"/>
    <property type="match status" value="1"/>
</dbReference>
<keyword evidence="4" id="KW-0804">Transcription</keyword>
<dbReference type="EMBL" id="FXXP01000001">
    <property type="protein sequence ID" value="SMX26529.1"/>
    <property type="molecule type" value="Genomic_DNA"/>
</dbReference>
<organism evidence="6 7">
    <name type="scientific">Pelagimonas phthalicica</name>
    <dbReference type="NCBI Taxonomy" id="1037362"/>
    <lineage>
        <taxon>Bacteria</taxon>
        <taxon>Pseudomonadati</taxon>
        <taxon>Pseudomonadota</taxon>
        <taxon>Alphaproteobacteria</taxon>
        <taxon>Rhodobacterales</taxon>
        <taxon>Roseobacteraceae</taxon>
        <taxon>Pelagimonas</taxon>
    </lineage>
</organism>
<gene>
    <name evidence="6" type="primary">gcvA_5</name>
    <name evidence="6" type="ORF">TRP8649_00611</name>
</gene>
<dbReference type="InterPro" id="IPR036388">
    <property type="entry name" value="WH-like_DNA-bd_sf"/>
</dbReference>